<dbReference type="Pfam" id="PF13478">
    <property type="entry name" value="XdhC_C"/>
    <property type="match status" value="1"/>
</dbReference>
<comment type="caution">
    <text evidence="3">The sequence shown here is derived from an EMBL/GenBank/DDBJ whole genome shotgun (WGS) entry which is preliminary data.</text>
</comment>
<sequence length="349" mass="39399">MSRLLEFKELFHQMKLAWVRNEETVLVILADVKGSAYRLPGTKMMMTSAGNMYGTISGGCLEADLYEWAKVVFDTKTPITHRYDLSENEIWSLGIGCKGDLEFIFLPINPQNTTWLEIDQLLQKEQPFTLIVDMSNGDTAAFDRKENNLSNQIDFPIEVIEKTIQEFPNQTRAQIFSINQSRYFVDVVKESEKLIIVGAGKDAIPVANLAYKSGFAVTILDSRKQFNNKQTFPNATHITEEIESVDSSRFIESWWLIMNHHQDKDEKSLQLAIESQPRYIGVLGPTYRTNEMLRNIGYQLESGPIFSPVGLDIGAETIDEVAISIVSELLSIRSGKTAKSLHGKAKIHG</sequence>
<accession>A0A0A3J0E3</accession>
<evidence type="ECO:0000259" key="1">
    <source>
        <dbReference type="Pfam" id="PF02625"/>
    </source>
</evidence>
<dbReference type="AlphaFoldDB" id="A0A0A3J0E3"/>
<dbReference type="RefSeq" id="WP_036179856.1">
    <property type="nucleotide sequence ID" value="NZ_AVCZ01000060.1"/>
</dbReference>
<gene>
    <name evidence="3" type="ORF">CD30_18135</name>
</gene>
<dbReference type="InterPro" id="IPR027051">
    <property type="entry name" value="XdhC_Rossmann_dom"/>
</dbReference>
<dbReference type="OrthoDB" id="9773039at2"/>
<dbReference type="Pfam" id="PF02625">
    <property type="entry name" value="XdhC_CoxI"/>
    <property type="match status" value="1"/>
</dbReference>
<reference evidence="3 4" key="1">
    <citation type="submission" date="2014-02" db="EMBL/GenBank/DDBJ databases">
        <title>Draft genome sequence of Lysinibacillus massiliensis CCUG 49529.</title>
        <authorList>
            <person name="Zhang F."/>
            <person name="Wang G."/>
            <person name="Zhang L."/>
        </authorList>
    </citation>
    <scope>NUCLEOTIDE SEQUENCE [LARGE SCALE GENOMIC DNA]</scope>
    <source>
        <strain evidence="3 4">CCUG 49529</strain>
    </source>
</reference>
<protein>
    <submittedName>
        <fullName evidence="3">Xanthine dehydrogenase</fullName>
    </submittedName>
</protein>
<dbReference type="InterPro" id="IPR052698">
    <property type="entry name" value="MoCofactor_Util/Proc"/>
</dbReference>
<dbReference type="Proteomes" id="UP000030595">
    <property type="component" value="Unassembled WGS sequence"/>
</dbReference>
<feature type="domain" description="XdhC- CoxI" evidence="1">
    <location>
        <begin position="19"/>
        <end position="84"/>
    </location>
</feature>
<proteinExistence type="predicted"/>
<organism evidence="3 4">
    <name type="scientific">Ureibacillus massiliensis 4400831 = CIP 108448 = CCUG 49529</name>
    <dbReference type="NCBI Taxonomy" id="1211035"/>
    <lineage>
        <taxon>Bacteria</taxon>
        <taxon>Bacillati</taxon>
        <taxon>Bacillota</taxon>
        <taxon>Bacilli</taxon>
        <taxon>Bacillales</taxon>
        <taxon>Caryophanaceae</taxon>
        <taxon>Ureibacillus</taxon>
    </lineage>
</organism>
<dbReference type="InterPro" id="IPR003777">
    <property type="entry name" value="XdhC_CoxI"/>
</dbReference>
<dbReference type="PANTHER" id="PTHR30388">
    <property type="entry name" value="ALDEHYDE OXIDOREDUCTASE MOLYBDENUM COFACTOR ASSEMBLY PROTEIN"/>
    <property type="match status" value="1"/>
</dbReference>
<dbReference type="EMBL" id="JPVQ01000060">
    <property type="protein sequence ID" value="KGR88628.1"/>
    <property type="molecule type" value="Genomic_DNA"/>
</dbReference>
<keyword evidence="4" id="KW-1185">Reference proteome</keyword>
<evidence type="ECO:0000313" key="4">
    <source>
        <dbReference type="Proteomes" id="UP000030595"/>
    </source>
</evidence>
<evidence type="ECO:0000259" key="2">
    <source>
        <dbReference type="Pfam" id="PF13478"/>
    </source>
</evidence>
<dbReference type="PANTHER" id="PTHR30388:SF6">
    <property type="entry name" value="XANTHINE DEHYDROGENASE SUBUNIT A-RELATED"/>
    <property type="match status" value="1"/>
</dbReference>
<dbReference type="Gene3D" id="3.40.50.720">
    <property type="entry name" value="NAD(P)-binding Rossmann-like Domain"/>
    <property type="match status" value="1"/>
</dbReference>
<evidence type="ECO:0000313" key="3">
    <source>
        <dbReference type="EMBL" id="KGR88628.1"/>
    </source>
</evidence>
<feature type="domain" description="XdhC Rossmann" evidence="2">
    <location>
        <begin position="194"/>
        <end position="329"/>
    </location>
</feature>
<dbReference type="eggNOG" id="COG1975">
    <property type="taxonomic scope" value="Bacteria"/>
</dbReference>
<name>A0A0A3J0E3_9BACL</name>